<name>A0ABQ0H5S6_9HYPH</name>
<accession>A0ABQ0H5S6</accession>
<sequence>MELRALVRAATRVPSEYRGSQSDVIKARDRHTRHCQTAASALIVNLPELGQMDRSHVASLAGWLALRPNESGKKIGYRRM</sequence>
<gene>
    <name evidence="1" type="ORF">PPNSA23_42200</name>
</gene>
<evidence type="ECO:0000313" key="1">
    <source>
        <dbReference type="EMBL" id="GAB1584277.1"/>
    </source>
</evidence>
<evidence type="ECO:0000313" key="2">
    <source>
        <dbReference type="Proteomes" id="UP001628091"/>
    </source>
</evidence>
<protein>
    <submittedName>
        <fullName evidence="1">Uncharacterized protein</fullName>
    </submittedName>
</protein>
<dbReference type="Proteomes" id="UP001628091">
    <property type="component" value="Unassembled WGS sequence"/>
</dbReference>
<organism evidence="1 2">
    <name type="scientific">Phyllobacterium phragmitis</name>
    <dbReference type="NCBI Taxonomy" id="2670329"/>
    <lineage>
        <taxon>Bacteria</taxon>
        <taxon>Pseudomonadati</taxon>
        <taxon>Pseudomonadota</taxon>
        <taxon>Alphaproteobacteria</taxon>
        <taxon>Hyphomicrobiales</taxon>
        <taxon>Phyllobacteriaceae</taxon>
        <taxon>Phyllobacterium</taxon>
    </lineage>
</organism>
<comment type="caution">
    <text evidence="1">The sequence shown here is derived from an EMBL/GenBank/DDBJ whole genome shotgun (WGS) entry which is preliminary data.</text>
</comment>
<reference evidence="1 2" key="1">
    <citation type="submission" date="2024-10" db="EMBL/GenBank/DDBJ databases">
        <title>Isolation, draft genome sequencing and identification of Phyllobacterium sp. NSA23, isolated from leaf soil.</title>
        <authorList>
            <person name="Akita H."/>
        </authorList>
    </citation>
    <scope>NUCLEOTIDE SEQUENCE [LARGE SCALE GENOMIC DNA]</scope>
    <source>
        <strain evidence="1 2">NSA23</strain>
    </source>
</reference>
<dbReference type="EMBL" id="BAAFZP010000002">
    <property type="protein sequence ID" value="GAB1584277.1"/>
    <property type="molecule type" value="Genomic_DNA"/>
</dbReference>
<proteinExistence type="predicted"/>
<keyword evidence="2" id="KW-1185">Reference proteome</keyword>